<sequence>MFEISYFNNAEFQQFLIQKVQQRLSGTSVMPIDEIEGIRLSVQFVLDHAIEGHSVEARFKNGKEILTKKLQETANFYQQLKENLHSYGIESMEDTLAEFGTFFCTYDLDYGATVSGGAFIDYQLANPVDDQQYQGIDFVQQYLQRLSEENNFIARISSDQIQELLQVYQQRLGFSYRQDINNLYQVIFNQWVAKQITGSGVSSLLLTLPETEFVYSSILQRDFPAELVQFLNTQPYHQQTFHRFVQQVLSLDGMASIKNVLLLKEVQQHLLTLTPAMSEVDFARILETVETLKNQQAQVKYLMKKINSPYDLLDFLEQDVVSRECCLQLLENVSFELALGLLLLINHYQEGKLTSWEDVLQMEEEGIAIEGIKSFVQRLEPQQKAIVTTTLQQITIGERDFS</sequence>
<dbReference type="eggNOG" id="ENOG50305JB">
    <property type="taxonomic scope" value="Bacteria"/>
</dbReference>
<dbReference type="STRING" id="160454.RV10_GL001812"/>
<gene>
    <name evidence="1" type="ORF">UAU_02127</name>
</gene>
<dbReference type="AlphaFoldDB" id="R2QDB6"/>
<comment type="caution">
    <text evidence="1">The sequence shown here is derived from an EMBL/GenBank/DDBJ whole genome shotgun (WGS) entry which is preliminary data.</text>
</comment>
<evidence type="ECO:0000313" key="2">
    <source>
        <dbReference type="Proteomes" id="UP000013782"/>
    </source>
</evidence>
<dbReference type="EMBL" id="AJAQ01000015">
    <property type="protein sequence ID" value="EOH94392.1"/>
    <property type="molecule type" value="Genomic_DNA"/>
</dbReference>
<accession>R2QDB6</accession>
<reference evidence="1 2" key="1">
    <citation type="submission" date="2013-02" db="EMBL/GenBank/DDBJ databases">
        <title>The Genome Sequence of Enterococcus pallens BAA-351.</title>
        <authorList>
            <consortium name="The Broad Institute Genome Sequencing Platform"/>
            <consortium name="The Broad Institute Genome Sequencing Center for Infectious Disease"/>
            <person name="Earl A.M."/>
            <person name="Gilmore M.S."/>
            <person name="Lebreton F."/>
            <person name="Walker B."/>
            <person name="Young S.K."/>
            <person name="Zeng Q."/>
            <person name="Gargeya S."/>
            <person name="Fitzgerald M."/>
            <person name="Haas B."/>
            <person name="Abouelleil A."/>
            <person name="Alvarado L."/>
            <person name="Arachchi H.M."/>
            <person name="Berlin A.M."/>
            <person name="Chapman S.B."/>
            <person name="Dewar J."/>
            <person name="Goldberg J."/>
            <person name="Griggs A."/>
            <person name="Gujja S."/>
            <person name="Hansen M."/>
            <person name="Howarth C."/>
            <person name="Imamovic A."/>
            <person name="Larimer J."/>
            <person name="McCowan C."/>
            <person name="Murphy C."/>
            <person name="Neiman D."/>
            <person name="Pearson M."/>
            <person name="Priest M."/>
            <person name="Roberts A."/>
            <person name="Saif S."/>
            <person name="Shea T."/>
            <person name="Sisk P."/>
            <person name="Sykes S."/>
            <person name="Wortman J."/>
            <person name="Nusbaum C."/>
            <person name="Birren B."/>
        </authorList>
    </citation>
    <scope>NUCLEOTIDE SEQUENCE [LARGE SCALE GENOMIC DNA]</scope>
    <source>
        <strain evidence="1 2">ATCC BAA-351</strain>
    </source>
</reference>
<dbReference type="InterPro" id="IPR045751">
    <property type="entry name" value="DUF6179"/>
</dbReference>
<dbReference type="RefSeq" id="WP_010757118.1">
    <property type="nucleotide sequence ID" value="NZ_ASWD01000001.1"/>
</dbReference>
<protein>
    <submittedName>
        <fullName evidence="1">Uncharacterized protein</fullName>
    </submittedName>
</protein>
<dbReference type="OrthoDB" id="2185913at2"/>
<keyword evidence="2" id="KW-1185">Reference proteome</keyword>
<evidence type="ECO:0000313" key="1">
    <source>
        <dbReference type="EMBL" id="EOH94392.1"/>
    </source>
</evidence>
<proteinExistence type="predicted"/>
<dbReference type="PATRIC" id="fig|1158607.3.peg.2100"/>
<dbReference type="HOGENOM" id="CLU_684644_0_0_9"/>
<name>R2QDB6_9ENTE</name>
<dbReference type="Proteomes" id="UP000013782">
    <property type="component" value="Unassembled WGS sequence"/>
</dbReference>
<dbReference type="Pfam" id="PF19677">
    <property type="entry name" value="DUF6179"/>
    <property type="match status" value="1"/>
</dbReference>
<organism evidence="1 2">
    <name type="scientific">Enterococcus pallens ATCC BAA-351</name>
    <dbReference type="NCBI Taxonomy" id="1158607"/>
    <lineage>
        <taxon>Bacteria</taxon>
        <taxon>Bacillati</taxon>
        <taxon>Bacillota</taxon>
        <taxon>Bacilli</taxon>
        <taxon>Lactobacillales</taxon>
        <taxon>Enterococcaceae</taxon>
        <taxon>Enterococcus</taxon>
    </lineage>
</organism>